<keyword evidence="3" id="KW-0808">Transferase</keyword>
<keyword evidence="1" id="KW-1133">Transmembrane helix</keyword>
<dbReference type="InterPro" id="IPR029063">
    <property type="entry name" value="SAM-dependent_MTases_sf"/>
</dbReference>
<dbReference type="EMBL" id="JAKLTR010000001">
    <property type="protein sequence ID" value="MCG2612848.1"/>
    <property type="molecule type" value="Genomic_DNA"/>
</dbReference>
<sequence length="250" mass="28828">MERIRMPFQGVYNIIRFNWHFYLIALAALTALLIISNSFSTPVQFTIRILCILLALSVSSSVFVSYYIYDASGFYEMNWLSSADLKTAKDLVNIHAGFDETSALIQEKFKDCSLQVFDFYDPKQHTEISIRRARAAYPAYPNTQNINTTQVPLPDSSVDVVFLIFAAHEIRQEKERVNFIRDISRTLRADGKIILIEHLRDVPNFAAFNIGFFHFYSKRIWLKVVEDAGLANVQIRPINPFVKLFVISKE</sequence>
<dbReference type="GO" id="GO:0008168">
    <property type="term" value="F:methyltransferase activity"/>
    <property type="evidence" value="ECO:0007669"/>
    <property type="project" value="UniProtKB-KW"/>
</dbReference>
<reference evidence="3" key="1">
    <citation type="submission" date="2022-01" db="EMBL/GenBank/DDBJ databases">
        <authorList>
            <person name="Jo J.-H."/>
            <person name="Im W.-T."/>
        </authorList>
    </citation>
    <scope>NUCLEOTIDE SEQUENCE</scope>
    <source>
        <strain evidence="3">NA20</strain>
    </source>
</reference>
<dbReference type="InterPro" id="IPR013216">
    <property type="entry name" value="Methyltransf_11"/>
</dbReference>
<comment type="caution">
    <text evidence="3">The sequence shown here is derived from an EMBL/GenBank/DDBJ whole genome shotgun (WGS) entry which is preliminary data.</text>
</comment>
<feature type="transmembrane region" description="Helical" evidence="1">
    <location>
        <begin position="21"/>
        <end position="39"/>
    </location>
</feature>
<evidence type="ECO:0000313" key="4">
    <source>
        <dbReference type="Proteomes" id="UP001165367"/>
    </source>
</evidence>
<keyword evidence="4" id="KW-1185">Reference proteome</keyword>
<dbReference type="RefSeq" id="WP_237868076.1">
    <property type="nucleotide sequence ID" value="NZ_JAKLTR010000001.1"/>
</dbReference>
<keyword evidence="1" id="KW-0472">Membrane</keyword>
<organism evidence="3 4">
    <name type="scientific">Terrimonas ginsenosidimutans</name>
    <dbReference type="NCBI Taxonomy" id="2908004"/>
    <lineage>
        <taxon>Bacteria</taxon>
        <taxon>Pseudomonadati</taxon>
        <taxon>Bacteroidota</taxon>
        <taxon>Chitinophagia</taxon>
        <taxon>Chitinophagales</taxon>
        <taxon>Chitinophagaceae</taxon>
        <taxon>Terrimonas</taxon>
    </lineage>
</organism>
<protein>
    <submittedName>
        <fullName evidence="3">Class I SAM-dependent methyltransferase</fullName>
    </submittedName>
</protein>
<dbReference type="Gene3D" id="3.40.50.150">
    <property type="entry name" value="Vaccinia Virus protein VP39"/>
    <property type="match status" value="1"/>
</dbReference>
<feature type="transmembrane region" description="Helical" evidence="1">
    <location>
        <begin position="45"/>
        <end position="69"/>
    </location>
</feature>
<keyword evidence="3" id="KW-0489">Methyltransferase</keyword>
<evidence type="ECO:0000313" key="3">
    <source>
        <dbReference type="EMBL" id="MCG2612848.1"/>
    </source>
</evidence>
<gene>
    <name evidence="3" type="ORF">LZZ85_01105</name>
</gene>
<evidence type="ECO:0000256" key="1">
    <source>
        <dbReference type="SAM" id="Phobius"/>
    </source>
</evidence>
<dbReference type="Pfam" id="PF08241">
    <property type="entry name" value="Methyltransf_11"/>
    <property type="match status" value="1"/>
</dbReference>
<name>A0ABS9KKJ6_9BACT</name>
<dbReference type="SUPFAM" id="SSF53335">
    <property type="entry name" value="S-adenosyl-L-methionine-dependent methyltransferases"/>
    <property type="match status" value="1"/>
</dbReference>
<accession>A0ABS9KKJ6</accession>
<proteinExistence type="predicted"/>
<dbReference type="GO" id="GO:0032259">
    <property type="term" value="P:methylation"/>
    <property type="evidence" value="ECO:0007669"/>
    <property type="project" value="UniProtKB-KW"/>
</dbReference>
<evidence type="ECO:0000259" key="2">
    <source>
        <dbReference type="Pfam" id="PF08241"/>
    </source>
</evidence>
<keyword evidence="1" id="KW-0812">Transmembrane</keyword>
<feature type="domain" description="Methyltransferase type 11" evidence="2">
    <location>
        <begin position="130"/>
        <end position="195"/>
    </location>
</feature>
<dbReference type="Proteomes" id="UP001165367">
    <property type="component" value="Unassembled WGS sequence"/>
</dbReference>